<proteinExistence type="predicted"/>
<sequence>MELDYILLLFFVSKKLKLDFLAWVLCAITLPI</sequence>
<dbReference type="STRING" id="388919.SSA_1672"/>
<name>A3CPF3_STRSV</name>
<gene>
    <name evidence="1" type="ordered locus">SSA_1672</name>
</gene>
<reference evidence="1 2" key="1">
    <citation type="journal article" date="2007" name="J. Bacteriol.">
        <title>Genome of the opportunistic pathogen Streptococcus sanguinis.</title>
        <authorList>
            <person name="Xu P."/>
            <person name="Alves J.M."/>
            <person name="Kitten T."/>
            <person name="Brown A."/>
            <person name="Chen Z."/>
            <person name="Ozaki L.S."/>
            <person name="Manque P."/>
            <person name="Ge X."/>
            <person name="Serrano M.G."/>
            <person name="Puiu D."/>
            <person name="Hendricks S."/>
            <person name="Wang Y."/>
            <person name="Chaplin M.D."/>
            <person name="Akan D."/>
            <person name="Paik S."/>
            <person name="Peterson D.L."/>
            <person name="Macrina F.L."/>
            <person name="Buck G.A."/>
        </authorList>
    </citation>
    <scope>NUCLEOTIDE SEQUENCE [LARGE SCALE GENOMIC DNA]</scope>
    <source>
        <strain evidence="1 2">SK36</strain>
    </source>
</reference>
<keyword evidence="2" id="KW-1185">Reference proteome</keyword>
<dbReference type="EMBL" id="CP000387">
    <property type="protein sequence ID" value="ABN45058.1"/>
    <property type="molecule type" value="Genomic_DNA"/>
</dbReference>
<dbReference type="AlphaFoldDB" id="A3CPF3"/>
<evidence type="ECO:0000313" key="2">
    <source>
        <dbReference type="Proteomes" id="UP000002148"/>
    </source>
</evidence>
<accession>A3CPF3</accession>
<dbReference type="HOGENOM" id="CLU_3391720_0_0_9"/>
<dbReference type="Proteomes" id="UP000002148">
    <property type="component" value="Chromosome"/>
</dbReference>
<dbReference type="KEGG" id="ssa:SSA_1672"/>
<evidence type="ECO:0000313" key="1">
    <source>
        <dbReference type="EMBL" id="ABN45058.1"/>
    </source>
</evidence>
<organism evidence="1 2">
    <name type="scientific">Streptococcus sanguinis (strain SK36)</name>
    <dbReference type="NCBI Taxonomy" id="388919"/>
    <lineage>
        <taxon>Bacteria</taxon>
        <taxon>Bacillati</taxon>
        <taxon>Bacillota</taxon>
        <taxon>Bacilli</taxon>
        <taxon>Lactobacillales</taxon>
        <taxon>Streptococcaceae</taxon>
        <taxon>Streptococcus</taxon>
    </lineage>
</organism>
<protein>
    <submittedName>
        <fullName evidence="1">Uncharacterized protein</fullName>
    </submittedName>
</protein>